<dbReference type="AlphaFoldDB" id="A0A0G2AS80"/>
<protein>
    <submittedName>
        <fullName evidence="1">Uncharacterized protein</fullName>
    </submittedName>
</protein>
<dbReference type="EMBL" id="LCRO01000005">
    <property type="protein sequence ID" value="KKW35629.1"/>
    <property type="molecule type" value="Genomic_DNA"/>
</dbReference>
<proteinExistence type="predicted"/>
<evidence type="ECO:0000313" key="1">
    <source>
        <dbReference type="EMBL" id="KKW35629.1"/>
    </source>
</evidence>
<dbReference type="Proteomes" id="UP000034740">
    <property type="component" value="Unassembled WGS sequence"/>
</dbReference>
<reference evidence="1 2" key="1">
    <citation type="journal article" date="2015" name="Nature">
        <title>rRNA introns, odd ribosomes, and small enigmatic genomes across a large radiation of phyla.</title>
        <authorList>
            <person name="Brown C.T."/>
            <person name="Hug L.A."/>
            <person name="Thomas B.C."/>
            <person name="Sharon I."/>
            <person name="Castelle C.J."/>
            <person name="Singh A."/>
            <person name="Wilkins M.J."/>
            <person name="Williams K.H."/>
            <person name="Banfield J.F."/>
        </authorList>
    </citation>
    <scope>NUCLEOTIDE SEQUENCE [LARGE SCALE GENOMIC DNA]</scope>
</reference>
<evidence type="ECO:0000313" key="2">
    <source>
        <dbReference type="Proteomes" id="UP000034740"/>
    </source>
</evidence>
<organism evidence="1 2">
    <name type="scientific">Candidatus Adlerbacteria bacterium GW2011_GWA1_54_10</name>
    <dbReference type="NCBI Taxonomy" id="1618605"/>
    <lineage>
        <taxon>Bacteria</taxon>
        <taxon>Candidatus Adleribacteriota</taxon>
    </lineage>
</organism>
<sequence length="138" mass="16695">MSKPVRRHRRPYRNGYVRQHSRGTRAERRFFEAIRRYRRLFPQWLFDIRQATPELDRAGVDAVIYTTEAIFYPNIKSDADGESVRYHMFKYPLIPYIVVHSEENYQQIFDRTVETAMALREEFFARQCSAQSPRRQSQ</sequence>
<accession>A0A0G2AS80</accession>
<comment type="caution">
    <text evidence="1">The sequence shown here is derived from an EMBL/GenBank/DDBJ whole genome shotgun (WGS) entry which is preliminary data.</text>
</comment>
<gene>
    <name evidence="1" type="ORF">UY83_C0005G0010</name>
</gene>
<name>A0A0G2AS80_9BACT</name>